<dbReference type="RefSeq" id="WP_304560289.1">
    <property type="nucleotide sequence ID" value="NZ_JAUQSZ010000003.1"/>
</dbReference>
<evidence type="ECO:0000313" key="1">
    <source>
        <dbReference type="EMBL" id="MDO7841829.1"/>
    </source>
</evidence>
<organism evidence="1 2">
    <name type="scientific">Sphingomonas immobilis</name>
    <dbReference type="NCBI Taxonomy" id="3063997"/>
    <lineage>
        <taxon>Bacteria</taxon>
        <taxon>Pseudomonadati</taxon>
        <taxon>Pseudomonadota</taxon>
        <taxon>Alphaproteobacteria</taxon>
        <taxon>Sphingomonadales</taxon>
        <taxon>Sphingomonadaceae</taxon>
        <taxon>Sphingomonas</taxon>
    </lineage>
</organism>
<name>A0ABT8ZW77_9SPHN</name>
<gene>
    <name evidence="1" type="ORF">Q5H94_05785</name>
</gene>
<comment type="caution">
    <text evidence="1">The sequence shown here is derived from an EMBL/GenBank/DDBJ whole genome shotgun (WGS) entry which is preliminary data.</text>
</comment>
<evidence type="ECO:0000313" key="2">
    <source>
        <dbReference type="Proteomes" id="UP001176468"/>
    </source>
</evidence>
<dbReference type="Proteomes" id="UP001176468">
    <property type="component" value="Unassembled WGS sequence"/>
</dbReference>
<proteinExistence type="predicted"/>
<keyword evidence="2" id="KW-1185">Reference proteome</keyword>
<accession>A0ABT8ZW77</accession>
<protein>
    <submittedName>
        <fullName evidence="1">Uncharacterized protein</fullName>
    </submittedName>
</protein>
<dbReference type="EMBL" id="JAUQSZ010000003">
    <property type="protein sequence ID" value="MDO7841829.1"/>
    <property type="molecule type" value="Genomic_DNA"/>
</dbReference>
<sequence length="116" mass="12225">MLNHRLAAARKVAAHLMPAEADLESSIVRNARLQIAIVEARQEAKAPKNLGAAALVHLADAGQALAAAWTSMTSAHSALHEDQRLAGLSTFAFGDVDETPTKTTGIHAEPVLREVA</sequence>
<reference evidence="1" key="1">
    <citation type="submission" date="2023-07" db="EMBL/GenBank/DDBJ databases">
        <authorList>
            <person name="Kim M.K."/>
        </authorList>
    </citation>
    <scope>NUCLEOTIDE SEQUENCE</scope>
    <source>
        <strain evidence="1">CA1-15</strain>
    </source>
</reference>